<proteinExistence type="predicted"/>
<evidence type="ECO:0000313" key="2">
    <source>
        <dbReference type="Proteomes" id="UP000188268"/>
    </source>
</evidence>
<comment type="caution">
    <text evidence="1">The sequence shown here is derived from an EMBL/GenBank/DDBJ whole genome shotgun (WGS) entry which is preliminary data.</text>
</comment>
<sequence>MASFRNNITSGSTVIRPQYVNIA</sequence>
<protein>
    <submittedName>
        <fullName evidence="1">Uncharacterized protein</fullName>
    </submittedName>
</protein>
<accession>A0A1R3KGZ3</accession>
<name>A0A1R3KGZ3_COCAP</name>
<dbReference type="Proteomes" id="UP000188268">
    <property type="component" value="Unassembled WGS sequence"/>
</dbReference>
<keyword evidence="2" id="KW-1185">Reference proteome</keyword>
<dbReference type="Gramene" id="OMP06362">
    <property type="protein sequence ID" value="OMP06362"/>
    <property type="gene ID" value="CCACVL1_01609"/>
</dbReference>
<organism evidence="1 2">
    <name type="scientific">Corchorus capsularis</name>
    <name type="common">Jute</name>
    <dbReference type="NCBI Taxonomy" id="210143"/>
    <lineage>
        <taxon>Eukaryota</taxon>
        <taxon>Viridiplantae</taxon>
        <taxon>Streptophyta</taxon>
        <taxon>Embryophyta</taxon>
        <taxon>Tracheophyta</taxon>
        <taxon>Spermatophyta</taxon>
        <taxon>Magnoliopsida</taxon>
        <taxon>eudicotyledons</taxon>
        <taxon>Gunneridae</taxon>
        <taxon>Pentapetalae</taxon>
        <taxon>rosids</taxon>
        <taxon>malvids</taxon>
        <taxon>Malvales</taxon>
        <taxon>Malvaceae</taxon>
        <taxon>Grewioideae</taxon>
        <taxon>Apeibeae</taxon>
        <taxon>Corchorus</taxon>
    </lineage>
</organism>
<evidence type="ECO:0000313" key="1">
    <source>
        <dbReference type="EMBL" id="OMP06362.1"/>
    </source>
</evidence>
<dbReference type="EMBL" id="AWWV01004941">
    <property type="protein sequence ID" value="OMP06362.1"/>
    <property type="molecule type" value="Genomic_DNA"/>
</dbReference>
<dbReference type="AlphaFoldDB" id="A0A1R3KGZ3"/>
<gene>
    <name evidence="1" type="ORF">CCACVL1_01609</name>
</gene>
<reference evidence="1 2" key="1">
    <citation type="submission" date="2013-09" db="EMBL/GenBank/DDBJ databases">
        <title>Corchorus capsularis genome sequencing.</title>
        <authorList>
            <person name="Alam M."/>
            <person name="Haque M.S."/>
            <person name="Islam M.S."/>
            <person name="Emdad E.M."/>
            <person name="Islam M.M."/>
            <person name="Ahmed B."/>
            <person name="Halim A."/>
            <person name="Hossen Q.M.M."/>
            <person name="Hossain M.Z."/>
            <person name="Ahmed R."/>
            <person name="Khan M.M."/>
            <person name="Islam R."/>
            <person name="Rashid M.M."/>
            <person name="Khan S.A."/>
            <person name="Rahman M.S."/>
            <person name="Alam M."/>
        </authorList>
    </citation>
    <scope>NUCLEOTIDE SEQUENCE [LARGE SCALE GENOMIC DNA]</scope>
    <source>
        <strain evidence="2">cv. CVL-1</strain>
        <tissue evidence="1">Whole seedling</tissue>
    </source>
</reference>